<dbReference type="CDD" id="cd00082">
    <property type="entry name" value="HisKA"/>
    <property type="match status" value="1"/>
</dbReference>
<evidence type="ECO:0000313" key="8">
    <source>
        <dbReference type="EMBL" id="MFC4232227.1"/>
    </source>
</evidence>
<evidence type="ECO:0000256" key="5">
    <source>
        <dbReference type="PROSITE-ProRule" id="PRU00169"/>
    </source>
</evidence>
<evidence type="ECO:0000313" key="9">
    <source>
        <dbReference type="Proteomes" id="UP001595906"/>
    </source>
</evidence>
<evidence type="ECO:0000259" key="7">
    <source>
        <dbReference type="PROSITE" id="PS50110"/>
    </source>
</evidence>
<dbReference type="Gene3D" id="3.40.50.2300">
    <property type="match status" value="1"/>
</dbReference>
<proteinExistence type="predicted"/>
<keyword evidence="9" id="KW-1185">Reference proteome</keyword>
<dbReference type="InterPro" id="IPR004358">
    <property type="entry name" value="Sig_transdc_His_kin-like_C"/>
</dbReference>
<dbReference type="SUPFAM" id="SSF55874">
    <property type="entry name" value="ATPase domain of HSP90 chaperone/DNA topoisomerase II/histidine kinase"/>
    <property type="match status" value="1"/>
</dbReference>
<dbReference type="SMART" id="SM00388">
    <property type="entry name" value="HisKA"/>
    <property type="match status" value="1"/>
</dbReference>
<dbReference type="InterPro" id="IPR003661">
    <property type="entry name" value="HisK_dim/P_dom"/>
</dbReference>
<evidence type="ECO:0000256" key="2">
    <source>
        <dbReference type="ARBA" id="ARBA00012438"/>
    </source>
</evidence>
<evidence type="ECO:0000256" key="4">
    <source>
        <dbReference type="ARBA" id="ARBA00023012"/>
    </source>
</evidence>
<dbReference type="Proteomes" id="UP001595906">
    <property type="component" value="Unassembled WGS sequence"/>
</dbReference>
<dbReference type="CDD" id="cd17546">
    <property type="entry name" value="REC_hyHK_CKI1_RcsC-like"/>
    <property type="match status" value="1"/>
</dbReference>
<dbReference type="InterPro" id="IPR005467">
    <property type="entry name" value="His_kinase_dom"/>
</dbReference>
<dbReference type="SMART" id="SM00387">
    <property type="entry name" value="HATPase_c"/>
    <property type="match status" value="1"/>
</dbReference>
<dbReference type="Pfam" id="PF00512">
    <property type="entry name" value="HisKA"/>
    <property type="match status" value="1"/>
</dbReference>
<dbReference type="Gene3D" id="1.10.287.130">
    <property type="match status" value="1"/>
</dbReference>
<protein>
    <recommendedName>
        <fullName evidence="2">histidine kinase</fullName>
        <ecNumber evidence="2">2.7.13.3</ecNumber>
    </recommendedName>
</protein>
<organism evidence="8 9">
    <name type="scientific">Parasediminibacterium paludis</name>
    <dbReference type="NCBI Taxonomy" id="908966"/>
    <lineage>
        <taxon>Bacteria</taxon>
        <taxon>Pseudomonadati</taxon>
        <taxon>Bacteroidota</taxon>
        <taxon>Chitinophagia</taxon>
        <taxon>Chitinophagales</taxon>
        <taxon>Chitinophagaceae</taxon>
        <taxon>Parasediminibacterium</taxon>
    </lineage>
</organism>
<dbReference type="InterPro" id="IPR011006">
    <property type="entry name" value="CheY-like_superfamily"/>
</dbReference>
<dbReference type="Pfam" id="PF00072">
    <property type="entry name" value="Response_reg"/>
    <property type="match status" value="1"/>
</dbReference>
<dbReference type="Pfam" id="PF02518">
    <property type="entry name" value="HATPase_c"/>
    <property type="match status" value="1"/>
</dbReference>
<evidence type="ECO:0000256" key="3">
    <source>
        <dbReference type="ARBA" id="ARBA00022553"/>
    </source>
</evidence>
<dbReference type="InterPro" id="IPR036097">
    <property type="entry name" value="HisK_dim/P_sf"/>
</dbReference>
<dbReference type="EC" id="2.7.13.3" evidence="2"/>
<feature type="domain" description="Histidine kinase" evidence="6">
    <location>
        <begin position="147"/>
        <end position="369"/>
    </location>
</feature>
<comment type="caution">
    <text evidence="8">The sequence shown here is derived from an EMBL/GenBank/DDBJ whole genome shotgun (WGS) entry which is preliminary data.</text>
</comment>
<dbReference type="EMBL" id="JBHSDC010000019">
    <property type="protein sequence ID" value="MFC4232227.1"/>
    <property type="molecule type" value="Genomic_DNA"/>
</dbReference>
<feature type="domain" description="Response regulatory" evidence="7">
    <location>
        <begin position="391"/>
        <end position="505"/>
    </location>
</feature>
<dbReference type="InterPro" id="IPR001789">
    <property type="entry name" value="Sig_transdc_resp-reg_receiver"/>
</dbReference>
<dbReference type="PROSITE" id="PS50110">
    <property type="entry name" value="RESPONSE_REGULATORY"/>
    <property type="match status" value="1"/>
</dbReference>
<keyword evidence="4" id="KW-0902">Two-component regulatory system</keyword>
<evidence type="ECO:0000259" key="6">
    <source>
        <dbReference type="PROSITE" id="PS50109"/>
    </source>
</evidence>
<feature type="modified residue" description="4-aspartylphosphate" evidence="5">
    <location>
        <position position="440"/>
    </location>
</feature>
<gene>
    <name evidence="8" type="ORF">ACFOW1_10015</name>
</gene>
<dbReference type="CDD" id="cd16922">
    <property type="entry name" value="HATPase_EvgS-ArcB-TorS-like"/>
    <property type="match status" value="1"/>
</dbReference>
<keyword evidence="3 5" id="KW-0597">Phosphoprotein</keyword>
<dbReference type="InterPro" id="IPR036890">
    <property type="entry name" value="HATPase_C_sf"/>
</dbReference>
<dbReference type="SMART" id="SM00448">
    <property type="entry name" value="REC"/>
    <property type="match status" value="1"/>
</dbReference>
<dbReference type="Gene3D" id="3.30.565.10">
    <property type="entry name" value="Histidine kinase-like ATPase, C-terminal domain"/>
    <property type="match status" value="1"/>
</dbReference>
<comment type="catalytic activity">
    <reaction evidence="1">
        <text>ATP + protein L-histidine = ADP + protein N-phospho-L-histidine.</text>
        <dbReference type="EC" id="2.7.13.3"/>
    </reaction>
</comment>
<name>A0ABV8PW55_9BACT</name>
<dbReference type="SUPFAM" id="SSF47384">
    <property type="entry name" value="Homodimeric domain of signal transducing histidine kinase"/>
    <property type="match status" value="1"/>
</dbReference>
<sequence length="507" mass="56710">MQPNPKQSYHKLVNRQLKKYSSPELLANEHFLKFVEAVSDSYEAFDKDKELSDHSFTISQQDFSEINEKLKEEFELKNVFIKKLKDALNNISTKANSAIIHQDDDLLQIVDLLNDEITKRKEVESQLILAKNDAELASQAKSEFLSIMSHEIRTPLNAVIGMGHLLLKNNPREDQIGNLRALKTSADHLLVLINDILDFNKIESGKLELEESVFSIKKIISDIITGNKNAADERENQIVLDIDQNLPQHYIGDGLRLGQVFNNLISNAVKFTQKGTITVSAKLNKLLPDKQAEIDFAIKDSGVGIASNKLDSIFMPFMQASTSITRKYGGTGLGLAITKRILGLLNSDIHVSSEPGSGSIFYFTLQLKVAEINQNTIAAEDVIDFDLKGKRILLVEDTQFNILFATQLLESWNATIDVAENGLLATEKLLGTNFDLVLMDLQMPVMDGYTATTKIREFNSAIPIIALTASATTNVREKVLAVGMQDYVTKPFNPNDFYLKLKRHLVL</sequence>
<dbReference type="RefSeq" id="WP_379013998.1">
    <property type="nucleotide sequence ID" value="NZ_JBHSDC010000019.1"/>
</dbReference>
<dbReference type="PRINTS" id="PR00344">
    <property type="entry name" value="BCTRLSENSOR"/>
</dbReference>
<dbReference type="PANTHER" id="PTHR45339">
    <property type="entry name" value="HYBRID SIGNAL TRANSDUCTION HISTIDINE KINASE J"/>
    <property type="match status" value="1"/>
</dbReference>
<dbReference type="SUPFAM" id="SSF52172">
    <property type="entry name" value="CheY-like"/>
    <property type="match status" value="1"/>
</dbReference>
<dbReference type="PANTHER" id="PTHR45339:SF1">
    <property type="entry name" value="HYBRID SIGNAL TRANSDUCTION HISTIDINE KINASE J"/>
    <property type="match status" value="1"/>
</dbReference>
<reference evidence="9" key="1">
    <citation type="journal article" date="2019" name="Int. J. Syst. Evol. Microbiol.">
        <title>The Global Catalogue of Microorganisms (GCM) 10K type strain sequencing project: providing services to taxonomists for standard genome sequencing and annotation.</title>
        <authorList>
            <consortium name="The Broad Institute Genomics Platform"/>
            <consortium name="The Broad Institute Genome Sequencing Center for Infectious Disease"/>
            <person name="Wu L."/>
            <person name="Ma J."/>
        </authorList>
    </citation>
    <scope>NUCLEOTIDE SEQUENCE [LARGE SCALE GENOMIC DNA]</scope>
    <source>
        <strain evidence="9">CECT 8010</strain>
    </source>
</reference>
<evidence type="ECO:0000256" key="1">
    <source>
        <dbReference type="ARBA" id="ARBA00000085"/>
    </source>
</evidence>
<accession>A0ABV8PW55</accession>
<dbReference type="InterPro" id="IPR003594">
    <property type="entry name" value="HATPase_dom"/>
</dbReference>
<dbReference type="PROSITE" id="PS50109">
    <property type="entry name" value="HIS_KIN"/>
    <property type="match status" value="1"/>
</dbReference>